<dbReference type="Gene3D" id="3.40.50.720">
    <property type="entry name" value="NAD(P)-binding Rossmann-like Domain"/>
    <property type="match status" value="1"/>
</dbReference>
<dbReference type="PROSITE" id="PS00061">
    <property type="entry name" value="ADH_SHORT"/>
    <property type="match status" value="1"/>
</dbReference>
<keyword evidence="3" id="KW-0520">NAD</keyword>
<dbReference type="InterPro" id="IPR020904">
    <property type="entry name" value="Sc_DH/Rdtase_CS"/>
</dbReference>
<keyword evidence="2" id="KW-0560">Oxidoreductase</keyword>
<feature type="domain" description="Ketoreductase" evidence="4">
    <location>
        <begin position="25"/>
        <end position="207"/>
    </location>
</feature>
<dbReference type="PANTHER" id="PTHR24321:SF8">
    <property type="entry name" value="ESTRADIOL 17-BETA-DEHYDROGENASE 8-RELATED"/>
    <property type="match status" value="1"/>
</dbReference>
<dbReference type="PANTHER" id="PTHR24321">
    <property type="entry name" value="DEHYDROGENASES, SHORT CHAIN"/>
    <property type="match status" value="1"/>
</dbReference>
<name>A0ABU2C4F9_9BURK</name>
<dbReference type="InterPro" id="IPR057326">
    <property type="entry name" value="KR_dom"/>
</dbReference>
<reference evidence="5 6" key="1">
    <citation type="submission" date="2023-07" db="EMBL/GenBank/DDBJ databases">
        <title>Sorghum-associated microbial communities from plants grown in Nebraska, USA.</title>
        <authorList>
            <person name="Schachtman D."/>
        </authorList>
    </citation>
    <scope>NUCLEOTIDE SEQUENCE [LARGE SCALE GENOMIC DNA]</scope>
    <source>
        <strain evidence="5 6">BE313</strain>
    </source>
</reference>
<protein>
    <submittedName>
        <fullName evidence="5">NAD(P)-dependent dehydrogenase (Short-subunit alcohol dehydrogenase family)</fullName>
    </submittedName>
</protein>
<evidence type="ECO:0000259" key="4">
    <source>
        <dbReference type="SMART" id="SM00822"/>
    </source>
</evidence>
<gene>
    <name evidence="5" type="ORF">J2X19_000878</name>
</gene>
<dbReference type="RefSeq" id="WP_310371013.1">
    <property type="nucleotide sequence ID" value="NZ_JAVDXT010000001.1"/>
</dbReference>
<dbReference type="PRINTS" id="PR00080">
    <property type="entry name" value="SDRFAMILY"/>
</dbReference>
<keyword evidence="6" id="KW-1185">Reference proteome</keyword>
<comment type="similarity">
    <text evidence="1">Belongs to the short-chain dehydrogenases/reductases (SDR) family.</text>
</comment>
<sequence length="269" mass="27905">MHMGSEIGGTSAAECAILERRMTGHVALITGGGSGIGRATALRMAAEGADGIVIAGRRVTDGEAVAAECRSLGAKARYVQTDVTREEDVARAVQTAVGEFGRLTVAFNNAGVQERRAPLEAQRMETYKTVFDSNVGSVFLCLKHQIDAMLQEGGGRIVVNASVSGIRNPNPGLSLYSASKAAVISLVRSAAMENAPRGIRINAVAPGRVLTDMMLASGIADMASVAAGLPLRRMGQPHEVAEAVIWLASDASSYIVGHILSADGGFLAS</sequence>
<dbReference type="Pfam" id="PF13561">
    <property type="entry name" value="adh_short_C2"/>
    <property type="match status" value="1"/>
</dbReference>
<dbReference type="NCBIfam" id="NF005559">
    <property type="entry name" value="PRK07231.1"/>
    <property type="match status" value="1"/>
</dbReference>
<evidence type="ECO:0000256" key="2">
    <source>
        <dbReference type="ARBA" id="ARBA00023002"/>
    </source>
</evidence>
<evidence type="ECO:0000313" key="5">
    <source>
        <dbReference type="EMBL" id="MDR7376220.1"/>
    </source>
</evidence>
<dbReference type="InterPro" id="IPR002347">
    <property type="entry name" value="SDR_fam"/>
</dbReference>
<dbReference type="CDD" id="cd05233">
    <property type="entry name" value="SDR_c"/>
    <property type="match status" value="1"/>
</dbReference>
<dbReference type="PRINTS" id="PR00081">
    <property type="entry name" value="GDHRDH"/>
</dbReference>
<comment type="caution">
    <text evidence="5">The sequence shown here is derived from an EMBL/GenBank/DDBJ whole genome shotgun (WGS) entry which is preliminary data.</text>
</comment>
<proteinExistence type="inferred from homology"/>
<organism evidence="5 6">
    <name type="scientific">Rhodoferax ferrireducens</name>
    <dbReference type="NCBI Taxonomy" id="192843"/>
    <lineage>
        <taxon>Bacteria</taxon>
        <taxon>Pseudomonadati</taxon>
        <taxon>Pseudomonadota</taxon>
        <taxon>Betaproteobacteria</taxon>
        <taxon>Burkholderiales</taxon>
        <taxon>Comamonadaceae</taxon>
        <taxon>Rhodoferax</taxon>
    </lineage>
</organism>
<evidence type="ECO:0000313" key="6">
    <source>
        <dbReference type="Proteomes" id="UP001180487"/>
    </source>
</evidence>
<dbReference type="SMART" id="SM00822">
    <property type="entry name" value="PKS_KR"/>
    <property type="match status" value="1"/>
</dbReference>
<evidence type="ECO:0000256" key="1">
    <source>
        <dbReference type="ARBA" id="ARBA00006484"/>
    </source>
</evidence>
<accession>A0ABU2C4F9</accession>
<dbReference type="SUPFAM" id="SSF51735">
    <property type="entry name" value="NAD(P)-binding Rossmann-fold domains"/>
    <property type="match status" value="1"/>
</dbReference>
<dbReference type="Proteomes" id="UP001180487">
    <property type="component" value="Unassembled WGS sequence"/>
</dbReference>
<dbReference type="InterPro" id="IPR036291">
    <property type="entry name" value="NAD(P)-bd_dom_sf"/>
</dbReference>
<dbReference type="EMBL" id="JAVDXT010000001">
    <property type="protein sequence ID" value="MDR7376220.1"/>
    <property type="molecule type" value="Genomic_DNA"/>
</dbReference>
<evidence type="ECO:0000256" key="3">
    <source>
        <dbReference type="ARBA" id="ARBA00023027"/>
    </source>
</evidence>